<feature type="signal peptide" evidence="1">
    <location>
        <begin position="1"/>
        <end position="26"/>
    </location>
</feature>
<dbReference type="InterPro" id="IPR036374">
    <property type="entry name" value="OxRdtase_Mopterin-bd_sf"/>
</dbReference>
<dbReference type="AlphaFoldDB" id="A0A5C1QLK7"/>
<dbReference type="EMBL" id="CP036150">
    <property type="protein sequence ID" value="QEN08943.1"/>
    <property type="molecule type" value="Genomic_DNA"/>
</dbReference>
<dbReference type="Proteomes" id="UP000324209">
    <property type="component" value="Chromosome"/>
</dbReference>
<evidence type="ECO:0000313" key="3">
    <source>
        <dbReference type="Proteomes" id="UP000324209"/>
    </source>
</evidence>
<proteinExistence type="predicted"/>
<accession>A0A5C1QLK7</accession>
<dbReference type="Gene3D" id="3.90.420.10">
    <property type="entry name" value="Oxidoreductase, molybdopterin-binding domain"/>
    <property type="match status" value="1"/>
</dbReference>
<sequence length="458" mass="51048">MKNVKNLVLKTILLICLGFATVYTTAATEVDDVSSATPRGDGWKIDLIGVRNDEIWQSQMTSWKGSEESLKAEMELENKGEVHNYGGILLKEIIAMVDDPSGGMPYEFQEDLWNEGYNITLTAADGYSSSFNTADARAEEILLVDTIDGQTVTPQIAGKITGKAWVRDLVSIELSLAPVDLEQNSFEFVLDINGESISYTIRELEAMDIYVEDKGSFTNSYSNTTEGLYGGVKLIPLLSEFMTVTNDSAIKIIAMDGYEMSYSGEMLLDQADGEWILAFKENGEYMPEDPGYIRLVKVGPQNPNITGHVSARMIKKIVTEGQVFIDFALTIVQKDLTEVFDRQTMQSGVSVNKNAVTYYDRKSDSDIQYMGISLWRLLERPQGYKAVKISASDGFSVTLDNSQIEGNDDVIIAMYTGKDESLLNDKDWPLRLVWDKDAELVPDGIKSVRNVEKITLIY</sequence>
<feature type="chain" id="PRO_5022973000" description="Oxidoreductase molybdopterin-binding domain-containing protein" evidence="1">
    <location>
        <begin position="27"/>
        <end position="458"/>
    </location>
</feature>
<evidence type="ECO:0008006" key="4">
    <source>
        <dbReference type="Google" id="ProtNLM"/>
    </source>
</evidence>
<dbReference type="KEGG" id="ock:EXM22_13420"/>
<name>A0A5C1QLK7_9SPIO</name>
<evidence type="ECO:0000313" key="2">
    <source>
        <dbReference type="EMBL" id="QEN08943.1"/>
    </source>
</evidence>
<dbReference type="OrthoDB" id="367098at2"/>
<organism evidence="2 3">
    <name type="scientific">Oceanispirochaeta crateris</name>
    <dbReference type="NCBI Taxonomy" id="2518645"/>
    <lineage>
        <taxon>Bacteria</taxon>
        <taxon>Pseudomonadati</taxon>
        <taxon>Spirochaetota</taxon>
        <taxon>Spirochaetia</taxon>
        <taxon>Spirochaetales</taxon>
        <taxon>Spirochaetaceae</taxon>
        <taxon>Oceanispirochaeta</taxon>
    </lineage>
</organism>
<reference evidence="2 3" key="1">
    <citation type="submission" date="2019-02" db="EMBL/GenBank/DDBJ databases">
        <title>Complete Genome Sequence and Methylome Analysis of free living Spirochaetas.</title>
        <authorList>
            <person name="Fomenkov A."/>
            <person name="Dubinina G."/>
            <person name="Leshcheva N."/>
            <person name="Mikheeva N."/>
            <person name="Grabovich M."/>
            <person name="Vincze T."/>
            <person name="Roberts R.J."/>
        </authorList>
    </citation>
    <scope>NUCLEOTIDE SEQUENCE [LARGE SCALE GENOMIC DNA]</scope>
    <source>
        <strain evidence="2 3">K2</strain>
    </source>
</reference>
<dbReference type="RefSeq" id="WP_149487022.1">
    <property type="nucleotide sequence ID" value="NZ_CP036150.1"/>
</dbReference>
<gene>
    <name evidence="2" type="ORF">EXM22_13420</name>
</gene>
<keyword evidence="3" id="KW-1185">Reference proteome</keyword>
<keyword evidence="1" id="KW-0732">Signal</keyword>
<protein>
    <recommendedName>
        <fullName evidence="4">Oxidoreductase molybdopterin-binding domain-containing protein</fullName>
    </recommendedName>
</protein>
<dbReference type="SUPFAM" id="SSF56524">
    <property type="entry name" value="Oxidoreductase molybdopterin-binding domain"/>
    <property type="match status" value="3"/>
</dbReference>
<evidence type="ECO:0000256" key="1">
    <source>
        <dbReference type="SAM" id="SignalP"/>
    </source>
</evidence>